<gene>
    <name evidence="2" type="ORF">METZ01_LOCUS394617</name>
</gene>
<protein>
    <submittedName>
        <fullName evidence="2">Uncharacterized protein</fullName>
    </submittedName>
</protein>
<accession>A0A382V5K1</accession>
<evidence type="ECO:0000256" key="1">
    <source>
        <dbReference type="SAM" id="MobiDB-lite"/>
    </source>
</evidence>
<organism evidence="2">
    <name type="scientific">marine metagenome</name>
    <dbReference type="NCBI Taxonomy" id="408172"/>
    <lineage>
        <taxon>unclassified sequences</taxon>
        <taxon>metagenomes</taxon>
        <taxon>ecological metagenomes</taxon>
    </lineage>
</organism>
<reference evidence="2" key="1">
    <citation type="submission" date="2018-05" db="EMBL/GenBank/DDBJ databases">
        <authorList>
            <person name="Lanie J.A."/>
            <person name="Ng W.-L."/>
            <person name="Kazmierczak K.M."/>
            <person name="Andrzejewski T.M."/>
            <person name="Davidsen T.M."/>
            <person name="Wayne K.J."/>
            <person name="Tettelin H."/>
            <person name="Glass J.I."/>
            <person name="Rusch D."/>
            <person name="Podicherti R."/>
            <person name="Tsui H.-C.T."/>
            <person name="Winkler M.E."/>
        </authorList>
    </citation>
    <scope>NUCLEOTIDE SEQUENCE</scope>
</reference>
<evidence type="ECO:0000313" key="2">
    <source>
        <dbReference type="EMBL" id="SVD41763.1"/>
    </source>
</evidence>
<sequence>MVQKQNERVEEKQKAVTSSNVSM</sequence>
<name>A0A382V5K1_9ZZZZ</name>
<feature type="region of interest" description="Disordered" evidence="1">
    <location>
        <begin position="1"/>
        <end position="23"/>
    </location>
</feature>
<feature type="non-terminal residue" evidence="2">
    <location>
        <position position="23"/>
    </location>
</feature>
<proteinExistence type="predicted"/>
<dbReference type="AlphaFoldDB" id="A0A382V5K1"/>
<feature type="compositionally biased region" description="Basic and acidic residues" evidence="1">
    <location>
        <begin position="1"/>
        <end position="14"/>
    </location>
</feature>
<dbReference type="EMBL" id="UINC01149346">
    <property type="protein sequence ID" value="SVD41763.1"/>
    <property type="molecule type" value="Genomic_DNA"/>
</dbReference>